<dbReference type="CDD" id="cd09272">
    <property type="entry name" value="RNase_HI_RT_Ty1"/>
    <property type="match status" value="1"/>
</dbReference>
<dbReference type="OrthoDB" id="3344688at2759"/>
<evidence type="ECO:0008006" key="3">
    <source>
        <dbReference type="Google" id="ProtNLM"/>
    </source>
</evidence>
<dbReference type="AlphaFoldDB" id="A0A9Q3FYC2"/>
<evidence type="ECO:0000313" key="1">
    <source>
        <dbReference type="EMBL" id="MBW0546140.1"/>
    </source>
</evidence>
<dbReference type="PANTHER" id="PTHR11439:SF467">
    <property type="entry name" value="INTEGRASE CATALYTIC DOMAIN-CONTAINING PROTEIN"/>
    <property type="match status" value="1"/>
</dbReference>
<evidence type="ECO:0000313" key="2">
    <source>
        <dbReference type="Proteomes" id="UP000765509"/>
    </source>
</evidence>
<name>A0A9Q3FYC2_9BASI</name>
<gene>
    <name evidence="1" type="ORF">O181_085855</name>
</gene>
<reference evidence="1" key="1">
    <citation type="submission" date="2021-03" db="EMBL/GenBank/DDBJ databases">
        <title>Draft genome sequence of rust myrtle Austropuccinia psidii MF-1, a brazilian biotype.</title>
        <authorList>
            <person name="Quecine M.C."/>
            <person name="Pachon D.M.R."/>
            <person name="Bonatelli M.L."/>
            <person name="Correr F.H."/>
            <person name="Franceschini L.M."/>
            <person name="Leite T.F."/>
            <person name="Margarido G.R.A."/>
            <person name="Almeida C.A."/>
            <person name="Ferrarezi J.A."/>
            <person name="Labate C.A."/>
        </authorList>
    </citation>
    <scope>NUCLEOTIDE SEQUENCE</scope>
    <source>
        <strain evidence="1">MF-1</strain>
    </source>
</reference>
<keyword evidence="2" id="KW-1185">Reference proteome</keyword>
<proteinExistence type="predicted"/>
<dbReference type="Proteomes" id="UP000765509">
    <property type="component" value="Unassembled WGS sequence"/>
</dbReference>
<comment type="caution">
    <text evidence="1">The sequence shown here is derived from an EMBL/GenBank/DDBJ whole genome shotgun (WGS) entry which is preliminary data.</text>
</comment>
<dbReference type="PANTHER" id="PTHR11439">
    <property type="entry name" value="GAG-POL-RELATED RETROTRANSPOSON"/>
    <property type="match status" value="1"/>
</dbReference>
<organism evidence="1 2">
    <name type="scientific">Austropuccinia psidii MF-1</name>
    <dbReference type="NCBI Taxonomy" id="1389203"/>
    <lineage>
        <taxon>Eukaryota</taxon>
        <taxon>Fungi</taxon>
        <taxon>Dikarya</taxon>
        <taxon>Basidiomycota</taxon>
        <taxon>Pucciniomycotina</taxon>
        <taxon>Pucciniomycetes</taxon>
        <taxon>Pucciniales</taxon>
        <taxon>Sphaerophragmiaceae</taxon>
        <taxon>Austropuccinia</taxon>
    </lineage>
</organism>
<protein>
    <recommendedName>
        <fullName evidence="3">Reverse transcriptase Ty1/copia-type domain-containing protein</fullName>
    </recommendedName>
</protein>
<sequence length="258" mass="29001">MLGIKVTQNGESITLNQQHFTKALLEQYGMADCRPSPTPLVTNKHLIPATSEEILKLKELKINFSSAIGSINYLRSATRPDLSFAVSTLSQYLECPGIRHWHAFLHVLCYLKGTQDLGLSYSGNLPKGIVAWGNCQATRRSVTGFLATFHGCLILWETRKQPSVSTSTAEAEYKALCDLTSKLLWLKQWCQEANLFVSAEPITVWDDNQICINTANRHCNFNSKRMKHVDIQLHFIKEVVKLATIVLKYTPSSEMLAD</sequence>
<accession>A0A9Q3FYC2</accession>
<dbReference type="EMBL" id="AVOT02051102">
    <property type="protein sequence ID" value="MBW0546140.1"/>
    <property type="molecule type" value="Genomic_DNA"/>
</dbReference>